<dbReference type="Pfam" id="PF12161">
    <property type="entry name" value="HsdM_N"/>
    <property type="match status" value="1"/>
</dbReference>
<dbReference type="InterPro" id="IPR038333">
    <property type="entry name" value="T1MK-like_N_sf"/>
</dbReference>
<comment type="similarity">
    <text evidence="1">Belongs to the N(4)/N(6)-methyltransferase family.</text>
</comment>
<feature type="domain" description="DNA methylase adenine-specific" evidence="8">
    <location>
        <begin position="150"/>
        <end position="447"/>
    </location>
</feature>
<dbReference type="GO" id="GO:0003677">
    <property type="term" value="F:DNA binding"/>
    <property type="evidence" value="ECO:0007669"/>
    <property type="project" value="InterPro"/>
</dbReference>
<comment type="caution">
    <text evidence="10">The sequence shown here is derived from an EMBL/GenBank/DDBJ whole genome shotgun (WGS) entry which is preliminary data.</text>
</comment>
<evidence type="ECO:0000256" key="6">
    <source>
        <dbReference type="ARBA" id="ARBA00022747"/>
    </source>
</evidence>
<dbReference type="GO" id="GO:0032259">
    <property type="term" value="P:methylation"/>
    <property type="evidence" value="ECO:0007669"/>
    <property type="project" value="UniProtKB-KW"/>
</dbReference>
<evidence type="ECO:0000256" key="1">
    <source>
        <dbReference type="ARBA" id="ARBA00006594"/>
    </source>
</evidence>
<dbReference type="PRINTS" id="PR00507">
    <property type="entry name" value="N12N6MTFRASE"/>
</dbReference>
<keyword evidence="4" id="KW-0808">Transferase</keyword>
<dbReference type="EMBL" id="BMXF01000004">
    <property type="protein sequence ID" value="GHB79346.1"/>
    <property type="molecule type" value="Genomic_DNA"/>
</dbReference>
<evidence type="ECO:0000256" key="3">
    <source>
        <dbReference type="ARBA" id="ARBA00022603"/>
    </source>
</evidence>
<name>A0A8J3DBL1_9BACT</name>
<comment type="catalytic activity">
    <reaction evidence="7">
        <text>a 2'-deoxyadenosine in DNA + S-adenosyl-L-methionine = an N(6)-methyl-2'-deoxyadenosine in DNA + S-adenosyl-L-homocysteine + H(+)</text>
        <dbReference type="Rhea" id="RHEA:15197"/>
        <dbReference type="Rhea" id="RHEA-COMP:12418"/>
        <dbReference type="Rhea" id="RHEA-COMP:12419"/>
        <dbReference type="ChEBI" id="CHEBI:15378"/>
        <dbReference type="ChEBI" id="CHEBI:57856"/>
        <dbReference type="ChEBI" id="CHEBI:59789"/>
        <dbReference type="ChEBI" id="CHEBI:90615"/>
        <dbReference type="ChEBI" id="CHEBI:90616"/>
        <dbReference type="EC" id="2.1.1.72"/>
    </reaction>
</comment>
<dbReference type="GO" id="GO:0009307">
    <property type="term" value="P:DNA restriction-modification system"/>
    <property type="evidence" value="ECO:0007669"/>
    <property type="project" value="UniProtKB-KW"/>
</dbReference>
<evidence type="ECO:0000259" key="8">
    <source>
        <dbReference type="Pfam" id="PF02384"/>
    </source>
</evidence>
<protein>
    <recommendedName>
        <fullName evidence="2">site-specific DNA-methyltransferase (adenine-specific)</fullName>
        <ecNumber evidence="2">2.1.1.72</ecNumber>
    </recommendedName>
</protein>
<evidence type="ECO:0000256" key="4">
    <source>
        <dbReference type="ARBA" id="ARBA00022679"/>
    </source>
</evidence>
<feature type="domain" description="N6 adenine-specific DNA methyltransferase N-terminal" evidence="9">
    <location>
        <begin position="7"/>
        <end position="138"/>
    </location>
</feature>
<dbReference type="GO" id="GO:0009007">
    <property type="term" value="F:site-specific DNA-methyltransferase (adenine-specific) activity"/>
    <property type="evidence" value="ECO:0007669"/>
    <property type="project" value="UniProtKB-EC"/>
</dbReference>
<keyword evidence="5" id="KW-0949">S-adenosyl-L-methionine</keyword>
<accession>A0A8J3DBL1</accession>
<dbReference type="PANTHER" id="PTHR42933:SF3">
    <property type="entry name" value="TYPE I RESTRICTION ENZYME MJAVIII METHYLASE SUBUNIT"/>
    <property type="match status" value="1"/>
</dbReference>
<dbReference type="EC" id="2.1.1.72" evidence="2"/>
<organism evidence="10 11">
    <name type="scientific">Persicitalea jodogahamensis</name>
    <dbReference type="NCBI Taxonomy" id="402147"/>
    <lineage>
        <taxon>Bacteria</taxon>
        <taxon>Pseudomonadati</taxon>
        <taxon>Bacteroidota</taxon>
        <taxon>Cytophagia</taxon>
        <taxon>Cytophagales</taxon>
        <taxon>Spirosomataceae</taxon>
        <taxon>Persicitalea</taxon>
    </lineage>
</organism>
<dbReference type="Pfam" id="PF02384">
    <property type="entry name" value="N6_Mtase"/>
    <property type="match status" value="1"/>
</dbReference>
<dbReference type="Gene3D" id="3.40.50.150">
    <property type="entry name" value="Vaccinia Virus protein VP39"/>
    <property type="match status" value="1"/>
</dbReference>
<dbReference type="GO" id="GO:0004519">
    <property type="term" value="F:endonuclease activity"/>
    <property type="evidence" value="ECO:0007669"/>
    <property type="project" value="UniProtKB-KW"/>
</dbReference>
<gene>
    <name evidence="10" type="primary">hsdM</name>
    <name evidence="10" type="ORF">GCM10007390_36680</name>
</gene>
<keyword evidence="6" id="KW-0680">Restriction system</keyword>
<dbReference type="RefSeq" id="WP_189566014.1">
    <property type="nucleotide sequence ID" value="NZ_BMXF01000004.1"/>
</dbReference>
<evidence type="ECO:0000313" key="10">
    <source>
        <dbReference type="EMBL" id="GHB79346.1"/>
    </source>
</evidence>
<dbReference type="InterPro" id="IPR051537">
    <property type="entry name" value="DNA_Adenine_Mtase"/>
</dbReference>
<keyword evidence="10" id="KW-0378">Hydrolase</keyword>
<reference evidence="10 11" key="1">
    <citation type="journal article" date="2014" name="Int. J. Syst. Evol. Microbiol.">
        <title>Complete genome sequence of Corynebacterium casei LMG S-19264T (=DSM 44701T), isolated from a smear-ripened cheese.</title>
        <authorList>
            <consortium name="US DOE Joint Genome Institute (JGI-PGF)"/>
            <person name="Walter F."/>
            <person name="Albersmeier A."/>
            <person name="Kalinowski J."/>
            <person name="Ruckert C."/>
        </authorList>
    </citation>
    <scope>NUCLEOTIDE SEQUENCE [LARGE SCALE GENOMIC DNA]</scope>
    <source>
        <strain evidence="10 11">KCTC 12866</strain>
    </source>
</reference>
<dbReference type="Proteomes" id="UP000598271">
    <property type="component" value="Unassembled WGS sequence"/>
</dbReference>
<dbReference type="GO" id="GO:0008170">
    <property type="term" value="F:N-methyltransferase activity"/>
    <property type="evidence" value="ECO:0007669"/>
    <property type="project" value="InterPro"/>
</dbReference>
<dbReference type="Gene3D" id="1.20.1260.30">
    <property type="match status" value="1"/>
</dbReference>
<keyword evidence="3" id="KW-0489">Methyltransferase</keyword>
<dbReference type="SUPFAM" id="SSF53335">
    <property type="entry name" value="S-adenosyl-L-methionine-dependent methyltransferases"/>
    <property type="match status" value="1"/>
</dbReference>
<dbReference type="AlphaFoldDB" id="A0A8J3DBL1"/>
<keyword evidence="10" id="KW-0540">Nuclease</keyword>
<evidence type="ECO:0000259" key="9">
    <source>
        <dbReference type="Pfam" id="PF12161"/>
    </source>
</evidence>
<dbReference type="InterPro" id="IPR003356">
    <property type="entry name" value="DNA_methylase_A-5"/>
</dbReference>
<dbReference type="PANTHER" id="PTHR42933">
    <property type="entry name" value="SLR6095 PROTEIN"/>
    <property type="match status" value="1"/>
</dbReference>
<dbReference type="InterPro" id="IPR002052">
    <property type="entry name" value="DNA_methylase_N6_adenine_CS"/>
</dbReference>
<dbReference type="InterPro" id="IPR029063">
    <property type="entry name" value="SAM-dependent_MTases_sf"/>
</dbReference>
<proteinExistence type="inferred from homology"/>
<keyword evidence="10" id="KW-0255">Endonuclease</keyword>
<dbReference type="PROSITE" id="PS00092">
    <property type="entry name" value="N6_MTASE"/>
    <property type="match status" value="1"/>
</dbReference>
<evidence type="ECO:0000256" key="7">
    <source>
        <dbReference type="ARBA" id="ARBA00047942"/>
    </source>
</evidence>
<keyword evidence="11" id="KW-1185">Reference proteome</keyword>
<dbReference type="InterPro" id="IPR022749">
    <property type="entry name" value="D12N6_MeTrfase_N"/>
</dbReference>
<sequence>MNTHQEISSFIWNVADDVLRGLFKQHEYGDVILPFVVLRRLDCVLEPQKDEVHALWNQYKDKIDDPTPIIQSFIGLNFFNYSQFDLSRLTANSLKLNFQNYLNGYSKNVLEIIDNFQLEKPVDKLLKNNRLYLLISKFKGIDLHPDVVNNHTMGLVFEELLRKFSEMSNETSGEHYTPRDVVKLLVSFVFGENRDDLMGEGKIRSIYDPCCGTGGMLTIGKEWVVENTNPNIDLRLYGQELNPQTYSICKSDMLITAENPSNIRLGSSLSEDQFQGFRFDYMITNPPFGVSWKSEQEFVVSESQNPNGRFFVGTPRSSDGSLLFLQHMISKMEPRGSRIGVVFNGSPLFTGDAGSGESEIRKWIIENDWLETIVALPDQLFFNTGISTYIWIVTNNKKPHRKGKVQLIDATGFHGTMKKSLGSKRKFITDSQRESLLEIYQSFKESEVSKIYPNEYFGFTKVTIERPQRNEAGKVIMDKKKKQPKADSSLRDYERIPLQTDIDAYFEKEVLPHVPDAWMETDKNKVGYEINFTKYFYQYKPLRSLHEITQDLLRLEEESDGLMAKLIGQ</sequence>
<evidence type="ECO:0000256" key="5">
    <source>
        <dbReference type="ARBA" id="ARBA00022691"/>
    </source>
</evidence>
<evidence type="ECO:0000256" key="2">
    <source>
        <dbReference type="ARBA" id="ARBA00011900"/>
    </source>
</evidence>
<evidence type="ECO:0000313" key="11">
    <source>
        <dbReference type="Proteomes" id="UP000598271"/>
    </source>
</evidence>